<keyword evidence="5" id="KW-0408">Iron</keyword>
<dbReference type="GO" id="GO:0006790">
    <property type="term" value="P:sulfur compound metabolic process"/>
    <property type="evidence" value="ECO:0007669"/>
    <property type="project" value="TreeGrafter"/>
</dbReference>
<dbReference type="GO" id="GO:0005737">
    <property type="term" value="C:cytoplasm"/>
    <property type="evidence" value="ECO:0007669"/>
    <property type="project" value="TreeGrafter"/>
</dbReference>
<dbReference type="PANTHER" id="PTHR30468:SF1">
    <property type="entry name" value="ALPHA-KETOGLUTARATE-DEPENDENT SULFONATE DIOXYGENASE"/>
    <property type="match status" value="1"/>
</dbReference>
<evidence type="ECO:0000313" key="8">
    <source>
        <dbReference type="EMBL" id="CAA2110393.1"/>
    </source>
</evidence>
<dbReference type="InterPro" id="IPR003819">
    <property type="entry name" value="TauD/TfdA-like"/>
</dbReference>
<dbReference type="RefSeq" id="WP_339094867.1">
    <property type="nucleotide sequence ID" value="NZ_LR743508.1"/>
</dbReference>
<evidence type="ECO:0000256" key="1">
    <source>
        <dbReference type="ARBA" id="ARBA00005896"/>
    </source>
</evidence>
<dbReference type="InterPro" id="IPR051323">
    <property type="entry name" value="AtsK-like"/>
</dbReference>
<feature type="region of interest" description="Disordered" evidence="6">
    <location>
        <begin position="1"/>
        <end position="22"/>
    </location>
</feature>
<dbReference type="EC" id="1.14.11.17" evidence="8"/>
<reference evidence="8" key="1">
    <citation type="submission" date="2019-12" db="EMBL/GenBank/DDBJ databases">
        <authorList>
            <person name="Cremers G."/>
        </authorList>
    </citation>
    <scope>NUCLEOTIDE SEQUENCE</scope>
    <source>
        <strain evidence="8">Vvax</strain>
    </source>
</reference>
<evidence type="ECO:0000256" key="5">
    <source>
        <dbReference type="ARBA" id="ARBA00023004"/>
    </source>
</evidence>
<dbReference type="PANTHER" id="PTHR30468">
    <property type="entry name" value="ALPHA-KETOGLUTARATE-DEPENDENT SULFONATE DIOXYGENASE"/>
    <property type="match status" value="1"/>
</dbReference>
<protein>
    <submittedName>
        <fullName evidence="8">Alpha-ketoglutarate-dependent taurine dioxygenase</fullName>
        <ecNumber evidence="8">1.14.11.17</ecNumber>
    </submittedName>
</protein>
<dbReference type="EMBL" id="LR743508">
    <property type="protein sequence ID" value="CAA2110393.1"/>
    <property type="molecule type" value="Genomic_DNA"/>
</dbReference>
<name>A0A679JW73_VARPD</name>
<evidence type="ECO:0000256" key="4">
    <source>
        <dbReference type="ARBA" id="ARBA00023002"/>
    </source>
</evidence>
<evidence type="ECO:0000256" key="6">
    <source>
        <dbReference type="SAM" id="MobiDB-lite"/>
    </source>
</evidence>
<dbReference type="SUPFAM" id="SSF51197">
    <property type="entry name" value="Clavaminate synthase-like"/>
    <property type="match status" value="1"/>
</dbReference>
<keyword evidence="3 8" id="KW-0223">Dioxygenase</keyword>
<keyword evidence="4 8" id="KW-0560">Oxidoreductase</keyword>
<sequence length="313" mass="34401">MSLTDTLAPPAPPVAPSAAQSGRTASAAETFRIAPINAALGAEVTGLDATRPLRADEVLALKRALLERHVLVFKRQQLDDAQFERLASYFGSVFRPPANVPVLGSDPYGGNTPDIVHVSNLAGGVLGHDELAAHADHHWTPVPSSGSLLYGIEVPSEGGDTTWFNLAAAWDSLDTGTQREIADLRLITYNPFLRKLKPLPTGFPLYRTPDIEPLEPFEVHPLVRTHPDSGRRILHLGEKTEVEIVGVEPQYGAALVARLRRHLLQPRFAYTHRWSVGDIVYWDNQATLHARSAFDNGERRLLKRISLSGSRPY</sequence>
<evidence type="ECO:0000259" key="7">
    <source>
        <dbReference type="Pfam" id="PF02668"/>
    </source>
</evidence>
<gene>
    <name evidence="8" type="primary">tauD_2</name>
    <name evidence="8" type="ORF">VVAX_06637</name>
</gene>
<organism evidence="8">
    <name type="scientific">Variovorax paradoxus</name>
    <dbReference type="NCBI Taxonomy" id="34073"/>
    <lineage>
        <taxon>Bacteria</taxon>
        <taxon>Pseudomonadati</taxon>
        <taxon>Pseudomonadota</taxon>
        <taxon>Betaproteobacteria</taxon>
        <taxon>Burkholderiales</taxon>
        <taxon>Comamonadaceae</taxon>
        <taxon>Variovorax</taxon>
    </lineage>
</organism>
<dbReference type="GO" id="GO:0000908">
    <property type="term" value="F:taurine dioxygenase activity"/>
    <property type="evidence" value="ECO:0007669"/>
    <property type="project" value="UniProtKB-EC"/>
</dbReference>
<keyword evidence="2" id="KW-0479">Metal-binding</keyword>
<feature type="domain" description="TauD/TfdA-like" evidence="7">
    <location>
        <begin position="33"/>
        <end position="305"/>
    </location>
</feature>
<dbReference type="AlphaFoldDB" id="A0A679JW73"/>
<accession>A0A679JW73</accession>
<proteinExistence type="inferred from homology"/>
<evidence type="ECO:0000256" key="3">
    <source>
        <dbReference type="ARBA" id="ARBA00022964"/>
    </source>
</evidence>
<dbReference type="Gene3D" id="3.60.130.10">
    <property type="entry name" value="Clavaminate synthase-like"/>
    <property type="match status" value="1"/>
</dbReference>
<comment type="similarity">
    <text evidence="1">Belongs to the TfdA dioxygenase family.</text>
</comment>
<dbReference type="InterPro" id="IPR042098">
    <property type="entry name" value="TauD-like_sf"/>
</dbReference>
<evidence type="ECO:0000256" key="2">
    <source>
        <dbReference type="ARBA" id="ARBA00022723"/>
    </source>
</evidence>
<dbReference type="GO" id="GO:0046872">
    <property type="term" value="F:metal ion binding"/>
    <property type="evidence" value="ECO:0007669"/>
    <property type="project" value="UniProtKB-KW"/>
</dbReference>
<dbReference type="Pfam" id="PF02668">
    <property type="entry name" value="TauD"/>
    <property type="match status" value="1"/>
</dbReference>